<gene>
    <name evidence="2" type="ORF">NMU03_14850</name>
</gene>
<dbReference type="InterPro" id="IPR012677">
    <property type="entry name" value="Nucleotide-bd_a/b_plait_sf"/>
</dbReference>
<dbReference type="RefSeq" id="WP_290139531.1">
    <property type="nucleotide sequence ID" value="NZ_CP101620.1"/>
</dbReference>
<name>A0ABY5I0H9_9FIRM</name>
<feature type="domain" description="DEAD box helicase DbpA/CsdA RNA-binding" evidence="1">
    <location>
        <begin position="64"/>
        <end position="134"/>
    </location>
</feature>
<reference evidence="2" key="1">
    <citation type="submission" date="2022-07" db="EMBL/GenBank/DDBJ databases">
        <title>Faecal culturing of patients with breast cancer.</title>
        <authorList>
            <person name="Teng N.M.Y."/>
            <person name="Kiu R."/>
            <person name="Evans R."/>
            <person name="Baker D.J."/>
            <person name="Zenner C."/>
            <person name="Robinson S.D."/>
            <person name="Hall L.J."/>
        </authorList>
    </citation>
    <scope>NUCLEOTIDE SEQUENCE</scope>
    <source>
        <strain evidence="2">LH1062</strain>
    </source>
</reference>
<protein>
    <submittedName>
        <fullName evidence="2">DbpA RNA binding domain-containing protein</fullName>
    </submittedName>
</protein>
<sequence>MKELLFDVQEKMLKGHLEPFQKIAKDIPSHMKNDALAALLAMCYSQRIGYDYQEMDDINKTEQRLFMSVGSMDKVNVKDIIEFFIRYAQISKKDIGDITIKRKFTFVNLTPTAAKQVLDYCYNQKIKGRRVRLELAQEE</sequence>
<dbReference type="Pfam" id="PF03880">
    <property type="entry name" value="DbpA"/>
    <property type="match status" value="1"/>
</dbReference>
<dbReference type="Proteomes" id="UP001060112">
    <property type="component" value="Chromosome"/>
</dbReference>
<dbReference type="EMBL" id="CP101620">
    <property type="protein sequence ID" value="UTY38854.1"/>
    <property type="molecule type" value="Genomic_DNA"/>
</dbReference>
<dbReference type="CDD" id="cd12252">
    <property type="entry name" value="RRM_DbpA"/>
    <property type="match status" value="1"/>
</dbReference>
<dbReference type="InterPro" id="IPR005580">
    <property type="entry name" value="DbpA/CsdA_RNA-bd_dom"/>
</dbReference>
<keyword evidence="3" id="KW-1185">Reference proteome</keyword>
<proteinExistence type="predicted"/>
<organism evidence="2 3">
    <name type="scientific">Allocoprobacillus halotolerans</name>
    <dbReference type="NCBI Taxonomy" id="2944914"/>
    <lineage>
        <taxon>Bacteria</taxon>
        <taxon>Bacillati</taxon>
        <taxon>Bacillota</taxon>
        <taxon>Erysipelotrichia</taxon>
        <taxon>Erysipelotrichales</taxon>
        <taxon>Erysipelotrichaceae</taxon>
        <taxon>Allocoprobacillus</taxon>
    </lineage>
</organism>
<evidence type="ECO:0000259" key="1">
    <source>
        <dbReference type="Pfam" id="PF03880"/>
    </source>
</evidence>
<evidence type="ECO:0000313" key="3">
    <source>
        <dbReference type="Proteomes" id="UP001060112"/>
    </source>
</evidence>
<dbReference type="Gene3D" id="3.30.70.330">
    <property type="match status" value="1"/>
</dbReference>
<evidence type="ECO:0000313" key="2">
    <source>
        <dbReference type="EMBL" id="UTY38854.1"/>
    </source>
</evidence>
<accession>A0ABY5I0H9</accession>